<dbReference type="AlphaFoldDB" id="W8EU70"/>
<dbReference type="RefSeq" id="WP_155832728.1">
    <property type="nucleotide sequence ID" value="NZ_CP007143.1"/>
</dbReference>
<geneLocation type="plasmid" evidence="1 2">
    <name>pHsw2</name>
</geneLocation>
<reference evidence="1 2" key="1">
    <citation type="submission" date="2014-01" db="EMBL/GenBank/DDBJ databases">
        <title>Complete sequence of plasmid2 of ionizing-radiation resistance bacterium Hymenobacter swuensis DY53.</title>
        <authorList>
            <person name="Jung J.-H."/>
            <person name="Jeong S.-W."/>
            <person name="Joe M.-H."/>
            <person name="Cho y.-j."/>
            <person name="Kim M.-K."/>
            <person name="Lim S.-Y."/>
        </authorList>
    </citation>
    <scope>NUCLEOTIDE SEQUENCE [LARGE SCALE GENOMIC DNA]</scope>
    <source>
        <strain evidence="1 2">DY53</strain>
        <plasmid evidence="1 2">pHsw2</plasmid>
    </source>
</reference>
<keyword evidence="1" id="KW-0614">Plasmid</keyword>
<evidence type="ECO:0000313" key="1">
    <source>
        <dbReference type="EMBL" id="AHJ95322.1"/>
    </source>
</evidence>
<name>W8EU70_9BACT</name>
<protein>
    <recommendedName>
        <fullName evidence="3">HNH domain-containing protein</fullName>
    </recommendedName>
</protein>
<dbReference type="OrthoDB" id="9816185at2"/>
<accession>W8EU70</accession>
<proteinExistence type="predicted"/>
<organism evidence="1 2">
    <name type="scientific">Hymenobacter swuensis DY53</name>
    <dbReference type="NCBI Taxonomy" id="1227739"/>
    <lineage>
        <taxon>Bacteria</taxon>
        <taxon>Pseudomonadati</taxon>
        <taxon>Bacteroidota</taxon>
        <taxon>Cytophagia</taxon>
        <taxon>Cytophagales</taxon>
        <taxon>Hymenobacteraceae</taxon>
        <taxon>Hymenobacter</taxon>
    </lineage>
</organism>
<sequence length="387" mass="44365">MLYFVKPIESDIGKLHQLLVHFFQYVQDNSPSKFDKSSQFPEWYSYTSNSLQVLEKSLKEFVEDFDISEKNDIIYAFTLANKIELFFESMTDEQGNMLNIPIAKDFPKRELFLNNLFLHLYKSQLSSKTSTFFEKIGDVSFGEYFTEIKNSEFSTKGSLLVCPFCGIHDYKLIESEGRPPFDHILPKGDSLFVFSSINLKNLIPICDACNTIKDTRPLLYLDKSRKVRTLAFYPYSTGDDPYSFFVFSLTCTLPPAGVQGQWTVNMSCNHPSDPNFSTRATTWLNVFNILSRYSEYISNKSNYYIGQLSKKIKGQTLQQAEDIVDGYISNECNITPFALRNATGILLENIFHKWILQDQSFLSNLVLTTSSPLATNPNPLINSTDYD</sequence>
<dbReference type="eggNOG" id="COG1403">
    <property type="taxonomic scope" value="Bacteria"/>
</dbReference>
<evidence type="ECO:0008006" key="3">
    <source>
        <dbReference type="Google" id="ProtNLM"/>
    </source>
</evidence>
<dbReference type="HOGENOM" id="CLU_775801_0_0_10"/>
<dbReference type="PATRIC" id="fig|1227739.3.peg.30"/>
<dbReference type="EMBL" id="CP007143">
    <property type="protein sequence ID" value="AHJ95322.1"/>
    <property type="molecule type" value="Genomic_DNA"/>
</dbReference>
<dbReference type="KEGG" id="hsw:Hsw_PB0032"/>
<dbReference type="Proteomes" id="UP000019423">
    <property type="component" value="Plasmid pHsw2"/>
</dbReference>
<evidence type="ECO:0000313" key="2">
    <source>
        <dbReference type="Proteomes" id="UP000019423"/>
    </source>
</evidence>
<keyword evidence="2" id="KW-1185">Reference proteome</keyword>
<gene>
    <name evidence="1" type="ORF">Hsw_PB0032</name>
</gene>